<evidence type="ECO:0000313" key="23">
    <source>
        <dbReference type="Proteomes" id="UP000027138"/>
    </source>
</evidence>
<dbReference type="SUPFAM" id="SSF56112">
    <property type="entry name" value="Protein kinase-like (PK-like)"/>
    <property type="match status" value="1"/>
</dbReference>
<feature type="binding site" evidence="18">
    <location>
        <position position="193"/>
    </location>
    <ligand>
        <name>ATP</name>
        <dbReference type="ChEBI" id="CHEBI:30616"/>
    </ligand>
</feature>
<keyword evidence="4" id="KW-0433">Leucine-rich repeat</keyword>
<evidence type="ECO:0000256" key="9">
    <source>
        <dbReference type="ARBA" id="ARBA00022741"/>
    </source>
</evidence>
<keyword evidence="6 20" id="KW-0812">Transmembrane</keyword>
<comment type="catalytic activity">
    <reaction evidence="17">
        <text>L-seryl-[protein] + ATP = O-phospho-L-seryl-[protein] + ADP + H(+)</text>
        <dbReference type="Rhea" id="RHEA:17989"/>
        <dbReference type="Rhea" id="RHEA-COMP:9863"/>
        <dbReference type="Rhea" id="RHEA-COMP:11604"/>
        <dbReference type="ChEBI" id="CHEBI:15378"/>
        <dbReference type="ChEBI" id="CHEBI:29999"/>
        <dbReference type="ChEBI" id="CHEBI:30616"/>
        <dbReference type="ChEBI" id="CHEBI:83421"/>
        <dbReference type="ChEBI" id="CHEBI:456216"/>
        <dbReference type="EC" id="2.7.11.1"/>
    </reaction>
</comment>
<dbReference type="Gene3D" id="3.30.200.20">
    <property type="entry name" value="Phosphorylase Kinase, domain 1"/>
    <property type="match status" value="1"/>
</dbReference>
<dbReference type="InterPro" id="IPR032675">
    <property type="entry name" value="LRR_dom_sf"/>
</dbReference>
<keyword evidence="3 19" id="KW-0723">Serine/threonine-protein kinase</keyword>
<evidence type="ECO:0000256" key="7">
    <source>
        <dbReference type="ARBA" id="ARBA00022729"/>
    </source>
</evidence>
<evidence type="ECO:0000256" key="16">
    <source>
        <dbReference type="ARBA" id="ARBA00047899"/>
    </source>
</evidence>
<keyword evidence="9 18" id="KW-0547">Nucleotide-binding</keyword>
<dbReference type="InterPro" id="IPR000719">
    <property type="entry name" value="Prot_kinase_dom"/>
</dbReference>
<dbReference type="PANTHER" id="PTHR48005">
    <property type="entry name" value="LEUCINE RICH REPEAT KINASE 2"/>
    <property type="match status" value="1"/>
</dbReference>
<organism evidence="22 23">
    <name type="scientific">Jatropha curcas</name>
    <name type="common">Barbados nut</name>
    <dbReference type="NCBI Taxonomy" id="180498"/>
    <lineage>
        <taxon>Eukaryota</taxon>
        <taxon>Viridiplantae</taxon>
        <taxon>Streptophyta</taxon>
        <taxon>Embryophyta</taxon>
        <taxon>Tracheophyta</taxon>
        <taxon>Spermatophyta</taxon>
        <taxon>Magnoliopsida</taxon>
        <taxon>eudicotyledons</taxon>
        <taxon>Gunneridae</taxon>
        <taxon>Pentapetalae</taxon>
        <taxon>rosids</taxon>
        <taxon>fabids</taxon>
        <taxon>Malpighiales</taxon>
        <taxon>Euphorbiaceae</taxon>
        <taxon>Crotonoideae</taxon>
        <taxon>Jatropheae</taxon>
        <taxon>Jatropha</taxon>
    </lineage>
</organism>
<dbReference type="Proteomes" id="UP000027138">
    <property type="component" value="Unassembled WGS sequence"/>
</dbReference>
<feature type="transmembrane region" description="Helical" evidence="20">
    <location>
        <begin position="104"/>
        <end position="121"/>
    </location>
</feature>
<keyword evidence="5" id="KW-0808">Transferase</keyword>
<dbReference type="SMART" id="SM00220">
    <property type="entry name" value="S_TKc"/>
    <property type="match status" value="1"/>
</dbReference>
<evidence type="ECO:0000256" key="10">
    <source>
        <dbReference type="ARBA" id="ARBA00022777"/>
    </source>
</evidence>
<comment type="subcellular location">
    <subcellularLocation>
        <location evidence="1">Membrane</location>
        <topology evidence="1">Single-pass type I membrane protein</topology>
    </subcellularLocation>
</comment>
<evidence type="ECO:0000256" key="18">
    <source>
        <dbReference type="PROSITE-ProRule" id="PRU10141"/>
    </source>
</evidence>
<dbReference type="STRING" id="180498.A0A067LAK5"/>
<keyword evidence="11 18" id="KW-0067">ATP-binding</keyword>
<dbReference type="InterPro" id="IPR011009">
    <property type="entry name" value="Kinase-like_dom_sf"/>
</dbReference>
<keyword evidence="15" id="KW-0325">Glycoprotein</keyword>
<dbReference type="GO" id="GO:0005524">
    <property type="term" value="F:ATP binding"/>
    <property type="evidence" value="ECO:0007669"/>
    <property type="project" value="UniProtKB-UniRule"/>
</dbReference>
<evidence type="ECO:0000256" key="1">
    <source>
        <dbReference type="ARBA" id="ARBA00004479"/>
    </source>
</evidence>
<evidence type="ECO:0000256" key="2">
    <source>
        <dbReference type="ARBA" id="ARBA00012513"/>
    </source>
</evidence>
<evidence type="ECO:0000256" key="20">
    <source>
        <dbReference type="SAM" id="Phobius"/>
    </source>
</evidence>
<dbReference type="GO" id="GO:0016020">
    <property type="term" value="C:membrane"/>
    <property type="evidence" value="ECO:0007669"/>
    <property type="project" value="UniProtKB-SubCell"/>
</dbReference>
<evidence type="ECO:0000256" key="4">
    <source>
        <dbReference type="ARBA" id="ARBA00022614"/>
    </source>
</evidence>
<dbReference type="InterPro" id="IPR051420">
    <property type="entry name" value="Ser_Thr_Kinases_DiverseReg"/>
</dbReference>
<comment type="catalytic activity">
    <reaction evidence="16">
        <text>L-threonyl-[protein] + ATP = O-phospho-L-threonyl-[protein] + ADP + H(+)</text>
        <dbReference type="Rhea" id="RHEA:46608"/>
        <dbReference type="Rhea" id="RHEA-COMP:11060"/>
        <dbReference type="Rhea" id="RHEA-COMP:11605"/>
        <dbReference type="ChEBI" id="CHEBI:15378"/>
        <dbReference type="ChEBI" id="CHEBI:30013"/>
        <dbReference type="ChEBI" id="CHEBI:30616"/>
        <dbReference type="ChEBI" id="CHEBI:61977"/>
        <dbReference type="ChEBI" id="CHEBI:456216"/>
        <dbReference type="EC" id="2.7.11.1"/>
    </reaction>
</comment>
<dbReference type="OrthoDB" id="642113at2759"/>
<evidence type="ECO:0000256" key="19">
    <source>
        <dbReference type="RuleBase" id="RU000304"/>
    </source>
</evidence>
<name>A0A067LAK5_JATCU</name>
<comment type="similarity">
    <text evidence="19">Belongs to the protein kinase superfamily.</text>
</comment>
<keyword evidence="23" id="KW-1185">Reference proteome</keyword>
<accession>A0A067LAK5</accession>
<evidence type="ECO:0000256" key="14">
    <source>
        <dbReference type="ARBA" id="ARBA00023170"/>
    </source>
</evidence>
<evidence type="ECO:0000256" key="8">
    <source>
        <dbReference type="ARBA" id="ARBA00022737"/>
    </source>
</evidence>
<dbReference type="PROSITE" id="PS00108">
    <property type="entry name" value="PROTEIN_KINASE_ST"/>
    <property type="match status" value="1"/>
</dbReference>
<gene>
    <name evidence="22" type="ORF">JCGZ_15952</name>
</gene>
<evidence type="ECO:0000256" key="15">
    <source>
        <dbReference type="ARBA" id="ARBA00023180"/>
    </source>
</evidence>
<proteinExistence type="inferred from homology"/>
<keyword evidence="12 20" id="KW-1133">Transmembrane helix</keyword>
<dbReference type="Gene3D" id="3.80.10.10">
    <property type="entry name" value="Ribonuclease Inhibitor"/>
    <property type="match status" value="1"/>
</dbReference>
<keyword evidence="10" id="KW-0418">Kinase</keyword>
<dbReference type="GO" id="GO:0004674">
    <property type="term" value="F:protein serine/threonine kinase activity"/>
    <property type="evidence" value="ECO:0007669"/>
    <property type="project" value="UniProtKB-KW"/>
</dbReference>
<dbReference type="InterPro" id="IPR017441">
    <property type="entry name" value="Protein_kinase_ATP_BS"/>
</dbReference>
<dbReference type="Pfam" id="PF00069">
    <property type="entry name" value="Pkinase"/>
    <property type="match status" value="1"/>
</dbReference>
<evidence type="ECO:0000256" key="17">
    <source>
        <dbReference type="ARBA" id="ARBA00048679"/>
    </source>
</evidence>
<evidence type="ECO:0000256" key="6">
    <source>
        <dbReference type="ARBA" id="ARBA00022692"/>
    </source>
</evidence>
<evidence type="ECO:0000256" key="12">
    <source>
        <dbReference type="ARBA" id="ARBA00022989"/>
    </source>
</evidence>
<dbReference type="FunFam" id="3.30.200.20:FF:000530">
    <property type="entry name" value="receptor protein-tyrosine kinase CEPR1"/>
    <property type="match status" value="1"/>
</dbReference>
<dbReference type="EC" id="2.7.11.1" evidence="2"/>
<reference evidence="22 23" key="1">
    <citation type="journal article" date="2014" name="PLoS ONE">
        <title>Global Analysis of Gene Expression Profiles in Physic Nut (Jatropha curcas L.) Seedlings Exposed to Salt Stress.</title>
        <authorList>
            <person name="Zhang L."/>
            <person name="Zhang C."/>
            <person name="Wu P."/>
            <person name="Chen Y."/>
            <person name="Li M."/>
            <person name="Jiang H."/>
            <person name="Wu G."/>
        </authorList>
    </citation>
    <scope>NUCLEOTIDE SEQUENCE [LARGE SCALE GENOMIC DNA]</scope>
    <source>
        <strain evidence="23">cv. GZQX0401</strain>
        <tissue evidence="22">Young leaves</tissue>
    </source>
</reference>
<keyword evidence="13 20" id="KW-0472">Membrane</keyword>
<dbReference type="PROSITE" id="PS50011">
    <property type="entry name" value="PROTEIN_KINASE_DOM"/>
    <property type="match status" value="1"/>
</dbReference>
<sequence>MSLANCNLHDPIPASIGNLTFLVVVDLELSPSYSFKGQIPSEIGLLKNLQQLELRYYSGNIPEELGNLTELIESFSGNPGLCVPIHVYSNLEFPMCSQTHNRKIIIIVSVVIIIIMALLFLKRKLSNREVMEHDEETMSSSLFSYDIKSFHEIRFDQKEIIDGIVDDNIVGRGGSGSVYRIELRNRKVIAVKKLSSYRALQNPLLLEKELETEIETVGKVRHRNIIKLYCIMSSRRNHLLVYEYMPKGDLWDALDNNSRRIDLNWPDRYKIALGVAQALAYDDLTQPIVHRDIKSTNMLLDDEYEPKVADLGIAKVLQSGGRNDSTTTVVAGTYGYLAPEYAYSSKATTKCDVYSFGVVLMELVTGKKPVEEEFEEGHNIIDWVGTKLETDEGIMEALDQRLSASFSDNMAKVLLIVARCTLENAALRPSMKLVVRLLMMLQP</sequence>
<dbReference type="EMBL" id="KK914318">
    <property type="protein sequence ID" value="KDP41545.1"/>
    <property type="molecule type" value="Genomic_DNA"/>
</dbReference>
<dbReference type="SUPFAM" id="SSF52058">
    <property type="entry name" value="L domain-like"/>
    <property type="match status" value="1"/>
</dbReference>
<keyword evidence="7" id="KW-0732">Signal</keyword>
<evidence type="ECO:0000256" key="5">
    <source>
        <dbReference type="ARBA" id="ARBA00022679"/>
    </source>
</evidence>
<keyword evidence="14" id="KW-0675">Receptor</keyword>
<evidence type="ECO:0000259" key="21">
    <source>
        <dbReference type="PROSITE" id="PS50011"/>
    </source>
</evidence>
<evidence type="ECO:0000313" key="22">
    <source>
        <dbReference type="EMBL" id="KDP41545.1"/>
    </source>
</evidence>
<dbReference type="PANTHER" id="PTHR48005:SF23">
    <property type="entry name" value="RECEPTOR-LIKE PROTEIN KINASE HSL1"/>
    <property type="match status" value="1"/>
</dbReference>
<dbReference type="FunFam" id="1.10.510.10:FF:000388">
    <property type="entry name" value="Leucine-rich repeat receptor-like tyrosine-protein kinase PXC3"/>
    <property type="match status" value="1"/>
</dbReference>
<dbReference type="InterPro" id="IPR008271">
    <property type="entry name" value="Ser/Thr_kinase_AS"/>
</dbReference>
<keyword evidence="8" id="KW-0677">Repeat</keyword>
<evidence type="ECO:0000256" key="3">
    <source>
        <dbReference type="ARBA" id="ARBA00022527"/>
    </source>
</evidence>
<feature type="domain" description="Protein kinase" evidence="21">
    <location>
        <begin position="164"/>
        <end position="443"/>
    </location>
</feature>
<evidence type="ECO:0000256" key="13">
    <source>
        <dbReference type="ARBA" id="ARBA00023136"/>
    </source>
</evidence>
<dbReference type="AlphaFoldDB" id="A0A067LAK5"/>
<dbReference type="PROSITE" id="PS00107">
    <property type="entry name" value="PROTEIN_KINASE_ATP"/>
    <property type="match status" value="1"/>
</dbReference>
<protein>
    <recommendedName>
        <fullName evidence="2">non-specific serine/threonine protein kinase</fullName>
        <ecNumber evidence="2">2.7.11.1</ecNumber>
    </recommendedName>
</protein>
<dbReference type="Gene3D" id="1.10.510.10">
    <property type="entry name" value="Transferase(Phosphotransferase) domain 1"/>
    <property type="match status" value="1"/>
</dbReference>
<evidence type="ECO:0000256" key="11">
    <source>
        <dbReference type="ARBA" id="ARBA00022840"/>
    </source>
</evidence>